<dbReference type="InterPro" id="IPR050007">
    <property type="entry name" value="OtnK"/>
</dbReference>
<evidence type="ECO:0000256" key="6">
    <source>
        <dbReference type="ARBA" id="ARBA00023277"/>
    </source>
</evidence>
<comment type="catalytic activity">
    <reaction evidence="7">
        <text>3-dehydro-L-erythronate + ATP = 3-dehydro-4-O-phospho-L-erythronate + ADP + H(+)</text>
        <dbReference type="Rhea" id="RHEA:52552"/>
        <dbReference type="ChEBI" id="CHEBI:15378"/>
        <dbReference type="ChEBI" id="CHEBI:30616"/>
        <dbReference type="ChEBI" id="CHEBI:136592"/>
        <dbReference type="ChEBI" id="CHEBI:136670"/>
        <dbReference type="ChEBI" id="CHEBI:456216"/>
        <dbReference type="EC" id="2.7.1.217"/>
    </reaction>
</comment>
<keyword evidence="2" id="KW-0808">Transferase</keyword>
<dbReference type="InterPro" id="IPR010737">
    <property type="entry name" value="4-carb_acid_sugar_kinase_N"/>
</dbReference>
<evidence type="ECO:0000313" key="16">
    <source>
        <dbReference type="Proteomes" id="UP000251799"/>
    </source>
</evidence>
<name>A0A2X2HP81_SHIBO</name>
<proteinExistence type="inferred from homology"/>
<dbReference type="SUPFAM" id="SSF142764">
    <property type="entry name" value="YgbK-like"/>
    <property type="match status" value="1"/>
</dbReference>
<comment type="function">
    <text evidence="9">Catalyzes the ATP-dependent phosphorylation of 3-oxo-tetronate to 3-oxo-tetronate 4-phosphate.</text>
</comment>
<evidence type="ECO:0000256" key="5">
    <source>
        <dbReference type="ARBA" id="ARBA00022840"/>
    </source>
</evidence>
<keyword evidence="4" id="KW-0418">Kinase</keyword>
<keyword evidence="3" id="KW-0547">Nucleotide-binding</keyword>
<evidence type="ECO:0000256" key="4">
    <source>
        <dbReference type="ARBA" id="ARBA00022777"/>
    </source>
</evidence>
<dbReference type="Gene3D" id="3.40.50.10840">
    <property type="entry name" value="Putative sugar-binding, N-terminal domain"/>
    <property type="match status" value="1"/>
</dbReference>
<organism evidence="15 16">
    <name type="scientific">Shigella boydii</name>
    <dbReference type="NCBI Taxonomy" id="621"/>
    <lineage>
        <taxon>Bacteria</taxon>
        <taxon>Pseudomonadati</taxon>
        <taxon>Pseudomonadota</taxon>
        <taxon>Gammaproteobacteria</taxon>
        <taxon>Enterobacterales</taxon>
        <taxon>Enterobacteriaceae</taxon>
        <taxon>Shigella</taxon>
    </lineage>
</organism>
<dbReference type="InterPro" id="IPR031475">
    <property type="entry name" value="NBD_C"/>
</dbReference>
<evidence type="ECO:0000256" key="3">
    <source>
        <dbReference type="ARBA" id="ARBA00022741"/>
    </source>
</evidence>
<evidence type="ECO:0000256" key="7">
    <source>
        <dbReference type="ARBA" id="ARBA00035898"/>
    </source>
</evidence>
<evidence type="ECO:0000259" key="13">
    <source>
        <dbReference type="Pfam" id="PF07005"/>
    </source>
</evidence>
<gene>
    <name evidence="15" type="ORF">NCTC8576_01390</name>
</gene>
<evidence type="ECO:0000256" key="12">
    <source>
        <dbReference type="ARBA" id="ARBA00041377"/>
    </source>
</evidence>
<evidence type="ECO:0000256" key="2">
    <source>
        <dbReference type="ARBA" id="ARBA00022679"/>
    </source>
</evidence>
<reference evidence="15 16" key="1">
    <citation type="submission" date="2018-06" db="EMBL/GenBank/DDBJ databases">
        <authorList>
            <consortium name="Pathogen Informatics"/>
            <person name="Doyle S."/>
        </authorList>
    </citation>
    <scope>NUCLEOTIDE SEQUENCE [LARGE SCALE GENOMIC DNA]</scope>
    <source>
        <strain evidence="15 16">NCTC8576</strain>
    </source>
</reference>
<dbReference type="EMBL" id="UAUR01000003">
    <property type="protein sequence ID" value="SPZ71817.1"/>
    <property type="molecule type" value="Genomic_DNA"/>
</dbReference>
<feature type="domain" description="Four-carbon acid sugar kinase N-terminal" evidence="13">
    <location>
        <begin position="4"/>
        <end position="228"/>
    </location>
</feature>
<evidence type="ECO:0000259" key="14">
    <source>
        <dbReference type="Pfam" id="PF17042"/>
    </source>
</evidence>
<evidence type="ECO:0000256" key="8">
    <source>
        <dbReference type="ARBA" id="ARBA00036346"/>
    </source>
</evidence>
<comment type="catalytic activity">
    <reaction evidence="8">
        <text>3-dehydro-D-erythronate + ATP = 3-dehydro-4-O-phospho-D-erythronate + ADP + H(+)</text>
        <dbReference type="Rhea" id="RHEA:52556"/>
        <dbReference type="ChEBI" id="CHEBI:15378"/>
        <dbReference type="ChEBI" id="CHEBI:30616"/>
        <dbReference type="ChEBI" id="CHEBI:57958"/>
        <dbReference type="ChEBI" id="CHEBI:136593"/>
        <dbReference type="ChEBI" id="CHEBI:456216"/>
        <dbReference type="EC" id="2.7.1.217"/>
    </reaction>
</comment>
<dbReference type="Proteomes" id="UP000251799">
    <property type="component" value="Unassembled WGS sequence"/>
</dbReference>
<dbReference type="EC" id="2.7.1.217" evidence="10"/>
<dbReference type="InterPro" id="IPR037051">
    <property type="entry name" value="4-carb_acid_sugar_kinase_N_sf"/>
</dbReference>
<dbReference type="Pfam" id="PF07005">
    <property type="entry name" value="SBD_N"/>
    <property type="match status" value="1"/>
</dbReference>
<evidence type="ECO:0000313" key="15">
    <source>
        <dbReference type="EMBL" id="SPZ71817.1"/>
    </source>
</evidence>
<dbReference type="AlphaFoldDB" id="A0A2X2HP81"/>
<protein>
    <recommendedName>
        <fullName evidence="11">3-oxo-tetronate kinase</fullName>
        <ecNumber evidence="10">2.7.1.217</ecNumber>
    </recommendedName>
    <alternativeName>
        <fullName evidence="12">3-dehydrotetronate 4-kinase</fullName>
    </alternativeName>
</protein>
<evidence type="ECO:0000256" key="1">
    <source>
        <dbReference type="ARBA" id="ARBA00005715"/>
    </source>
</evidence>
<dbReference type="NCBIfam" id="NF043035">
    <property type="entry name" value="OxoTetrKin"/>
    <property type="match status" value="1"/>
</dbReference>
<sequence>MIKIGVIADDFTGATDIASFLVENGLPTVQINGVPTGKMPEAIDALVISLKTRSCPVVEATQQSLAALSWLQQQGCKQIYFKYCSTFYSTAKGNIGPVTDALMDALDTPFTVFSPALSVNGRTVYQGYLFVMNQLLAESGMRHHPVNPMTDSYLPRLVEAQSTGRCGVVSAHVFEQGVDAVRQELARLQQEGYRYAVLDALTEHHLEIQGEALRDAPLVTGGSGLAIGLARQWAQENGNQAREAGHPLAGRGVVLSGSCSQMTNRQVAHYRQIAPAREVDVARCLSTETLAAYAHELAEWVLGQESVLAPLVFATASTDALAAIQQQYGAQKASQAVETLFSQLAARLAAEGVTRFIVAGGETSGVVTQSLGIKGFHIGPTISPGVPWVNALDKPVSLALKSGNFGDEAFFHEPKESFYHERFRKSRAVFARGDDADCQFILSARLCNRFGWQSVAAFT</sequence>
<keyword evidence="6" id="KW-0119">Carbohydrate metabolism</keyword>
<dbReference type="GO" id="GO:0016301">
    <property type="term" value="F:kinase activity"/>
    <property type="evidence" value="ECO:0007669"/>
    <property type="project" value="UniProtKB-KW"/>
</dbReference>
<evidence type="ECO:0000256" key="11">
    <source>
        <dbReference type="ARBA" id="ARBA00039461"/>
    </source>
</evidence>
<evidence type="ECO:0000256" key="10">
    <source>
        <dbReference type="ARBA" id="ARBA00039095"/>
    </source>
</evidence>
<evidence type="ECO:0000256" key="9">
    <source>
        <dbReference type="ARBA" id="ARBA00037335"/>
    </source>
</evidence>
<accession>A0A2X2HP81</accession>
<feature type="domain" description="Four-carbon acid sugar kinase nucleotide binding" evidence="14">
    <location>
        <begin position="253"/>
        <end position="411"/>
    </location>
</feature>
<dbReference type="Pfam" id="PF17042">
    <property type="entry name" value="NBD_C"/>
    <property type="match status" value="1"/>
</dbReference>
<keyword evidence="5" id="KW-0067">ATP-binding</keyword>
<dbReference type="GO" id="GO:0005524">
    <property type="term" value="F:ATP binding"/>
    <property type="evidence" value="ECO:0007669"/>
    <property type="project" value="UniProtKB-KW"/>
</dbReference>
<dbReference type="Gene3D" id="3.40.980.20">
    <property type="entry name" value="Four-carbon acid sugar kinase, nucleotide binding domain"/>
    <property type="match status" value="1"/>
</dbReference>
<dbReference type="InterPro" id="IPR042213">
    <property type="entry name" value="NBD_C_sf"/>
</dbReference>
<comment type="similarity">
    <text evidence="1">Belongs to the four-carbon acid sugar kinase family.</text>
</comment>